<dbReference type="EMBL" id="BSYA01000047">
    <property type="protein sequence ID" value="GMG28583.1"/>
    <property type="molecule type" value="Genomic_DNA"/>
</dbReference>
<sequence>MKHIEMSGYFNPTALIPDPPSVHHERSSWEMNRYRSPEDGYFTESEEEVLNNLDEVAMAALPLHLQENMRELHLERVQRLKREKSNDPFYKPSYHATSPVIWYKDSIATMEASQDTERSGRGGLPSSSSEQVDWYLWQRIHEMNERRHMEGDTIAMAAPYSHSSSARFNLAGNLFSKHSTSTEEDMETGYTGGRQSRSTYISQPTGTKARACVIHTVEDTEAPSEGPNAHERFRQRGSSMISAMRGRVRKSIQRMSKVFKKQSSLQDHNRAYETFVSS</sequence>
<evidence type="ECO:0000313" key="3">
    <source>
        <dbReference type="Proteomes" id="UP001165205"/>
    </source>
</evidence>
<reference evidence="2" key="1">
    <citation type="submission" date="2023-04" db="EMBL/GenBank/DDBJ databases">
        <title>Aspergillus oryzae NBRC 4228.</title>
        <authorList>
            <person name="Ichikawa N."/>
            <person name="Sato H."/>
            <person name="Tonouchi N."/>
        </authorList>
    </citation>
    <scope>NUCLEOTIDE SEQUENCE</scope>
    <source>
        <strain evidence="2">NBRC 4228</strain>
    </source>
</reference>
<dbReference type="Proteomes" id="UP001165205">
    <property type="component" value="Unassembled WGS sequence"/>
</dbReference>
<feature type="compositionally biased region" description="Polar residues" evidence="1">
    <location>
        <begin position="193"/>
        <end position="206"/>
    </location>
</feature>
<accession>A0AAN4YJ71</accession>
<evidence type="ECO:0000256" key="1">
    <source>
        <dbReference type="SAM" id="MobiDB-lite"/>
    </source>
</evidence>
<name>A0AAN4YJ71_ASPOZ</name>
<dbReference type="AlphaFoldDB" id="A0AAN4YJ71"/>
<protein>
    <submittedName>
        <fullName evidence="2">Unnamed protein product</fullName>
    </submittedName>
</protein>
<evidence type="ECO:0000313" key="2">
    <source>
        <dbReference type="EMBL" id="GMG28583.1"/>
    </source>
</evidence>
<gene>
    <name evidence="2" type="ORF">Aory04_000498600</name>
</gene>
<proteinExistence type="predicted"/>
<organism evidence="2 3">
    <name type="scientific">Aspergillus oryzae</name>
    <name type="common">Yellow koji mold</name>
    <dbReference type="NCBI Taxonomy" id="5062"/>
    <lineage>
        <taxon>Eukaryota</taxon>
        <taxon>Fungi</taxon>
        <taxon>Dikarya</taxon>
        <taxon>Ascomycota</taxon>
        <taxon>Pezizomycotina</taxon>
        <taxon>Eurotiomycetes</taxon>
        <taxon>Eurotiomycetidae</taxon>
        <taxon>Eurotiales</taxon>
        <taxon>Aspergillaceae</taxon>
        <taxon>Aspergillus</taxon>
        <taxon>Aspergillus subgen. Circumdati</taxon>
    </lineage>
</organism>
<feature type="region of interest" description="Disordered" evidence="1">
    <location>
        <begin position="179"/>
        <end position="206"/>
    </location>
</feature>
<comment type="caution">
    <text evidence="2">The sequence shown here is derived from an EMBL/GenBank/DDBJ whole genome shotgun (WGS) entry which is preliminary data.</text>
</comment>